<proteinExistence type="predicted"/>
<dbReference type="EMBL" id="FMAR01000008">
    <property type="protein sequence ID" value="SCC42855.1"/>
    <property type="molecule type" value="Genomic_DNA"/>
</dbReference>
<dbReference type="InterPro" id="IPR047114">
    <property type="entry name" value="YciF"/>
</dbReference>
<dbReference type="STRING" id="1335309.GA0116948_108105"/>
<reference evidence="2 3" key="1">
    <citation type="submission" date="2016-08" db="EMBL/GenBank/DDBJ databases">
        <authorList>
            <person name="Seilhamer J.J."/>
        </authorList>
    </citation>
    <scope>NUCLEOTIDE SEQUENCE [LARGE SCALE GENOMIC DNA]</scope>
    <source>
        <strain evidence="2 3">A37T2</strain>
    </source>
</reference>
<feature type="region of interest" description="Disordered" evidence="1">
    <location>
        <begin position="1"/>
        <end position="33"/>
    </location>
</feature>
<dbReference type="Gene3D" id="1.20.1260.10">
    <property type="match status" value="1"/>
</dbReference>
<protein>
    <submittedName>
        <fullName evidence="2">Ferritin-like metal-binding protein YciE</fullName>
    </submittedName>
</protein>
<dbReference type="OrthoDB" id="9795056at2"/>
<evidence type="ECO:0000313" key="3">
    <source>
        <dbReference type="Proteomes" id="UP000242818"/>
    </source>
</evidence>
<organism evidence="2 3">
    <name type="scientific">Chitinophaga costaii</name>
    <dbReference type="NCBI Taxonomy" id="1335309"/>
    <lineage>
        <taxon>Bacteria</taxon>
        <taxon>Pseudomonadati</taxon>
        <taxon>Bacteroidota</taxon>
        <taxon>Chitinophagia</taxon>
        <taxon>Chitinophagales</taxon>
        <taxon>Chitinophagaceae</taxon>
        <taxon>Chitinophaga</taxon>
    </lineage>
</organism>
<feature type="compositionally biased region" description="Basic residues" evidence="1">
    <location>
        <begin position="1"/>
        <end position="10"/>
    </location>
</feature>
<gene>
    <name evidence="2" type="ORF">GA0116948_108105</name>
</gene>
<evidence type="ECO:0000313" key="2">
    <source>
        <dbReference type="EMBL" id="SCC42855.1"/>
    </source>
</evidence>
<name>A0A1C4EH08_9BACT</name>
<accession>A0A1C4EH08</accession>
<dbReference type="InterPro" id="IPR010287">
    <property type="entry name" value="DUF892_YciF-like"/>
</dbReference>
<dbReference type="CDD" id="cd07909">
    <property type="entry name" value="YciF"/>
    <property type="match status" value="1"/>
</dbReference>
<dbReference type="RefSeq" id="WP_089712722.1">
    <property type="nucleotide sequence ID" value="NZ_FMAR01000008.1"/>
</dbReference>
<sequence>MATVSKKRSPSKAVPAEKPGTPKSFPVKDQQATHNPEPALLALFTDELKDIYWAENKLVKTLPNMQKAATAQALKSAIGKHLEQTKEHVARLEKVFSILGKKAQAKKCDAMEGLAMEGESIIEDTDEGTATRDAGIIMASQKVEHYEIATYSALQQIATVLGLTNIASLLATTLEEEKQTATSLTSIAEKNVYDKALGE</sequence>
<dbReference type="AlphaFoldDB" id="A0A1C4EH08"/>
<dbReference type="InterPro" id="IPR012347">
    <property type="entry name" value="Ferritin-like"/>
</dbReference>
<dbReference type="Pfam" id="PF05974">
    <property type="entry name" value="DUF892"/>
    <property type="match status" value="1"/>
</dbReference>
<evidence type="ECO:0000256" key="1">
    <source>
        <dbReference type="SAM" id="MobiDB-lite"/>
    </source>
</evidence>
<keyword evidence="3" id="KW-1185">Reference proteome</keyword>
<dbReference type="PANTHER" id="PTHR30565">
    <property type="entry name" value="PROTEIN YCIF"/>
    <property type="match status" value="1"/>
</dbReference>
<dbReference type="Proteomes" id="UP000242818">
    <property type="component" value="Unassembled WGS sequence"/>
</dbReference>
<dbReference type="SUPFAM" id="SSF47240">
    <property type="entry name" value="Ferritin-like"/>
    <property type="match status" value="1"/>
</dbReference>
<dbReference type="InterPro" id="IPR009078">
    <property type="entry name" value="Ferritin-like_SF"/>
</dbReference>
<dbReference type="PANTHER" id="PTHR30565:SF9">
    <property type="entry name" value="PROTEIN YCIF"/>
    <property type="match status" value="1"/>
</dbReference>